<dbReference type="AlphaFoldDB" id="A0A9D1FB96"/>
<dbReference type="InterPro" id="IPR025997">
    <property type="entry name" value="SBP_2_dom"/>
</dbReference>
<feature type="chain" id="PRO_5038525491" evidence="5">
    <location>
        <begin position="20"/>
        <end position="388"/>
    </location>
</feature>
<evidence type="ECO:0000313" key="7">
    <source>
        <dbReference type="EMBL" id="HIS65703.1"/>
    </source>
</evidence>
<evidence type="ECO:0000313" key="8">
    <source>
        <dbReference type="Proteomes" id="UP000886741"/>
    </source>
</evidence>
<dbReference type="EMBL" id="DVJJ01000154">
    <property type="protein sequence ID" value="HIS65703.1"/>
    <property type="molecule type" value="Genomic_DNA"/>
</dbReference>
<dbReference type="GO" id="GO:0030246">
    <property type="term" value="F:carbohydrate binding"/>
    <property type="evidence" value="ECO:0007669"/>
    <property type="project" value="UniProtKB-ARBA"/>
</dbReference>
<evidence type="ECO:0000256" key="1">
    <source>
        <dbReference type="ARBA" id="ARBA00004196"/>
    </source>
</evidence>
<dbReference type="PROSITE" id="PS51257">
    <property type="entry name" value="PROKAR_LIPOPROTEIN"/>
    <property type="match status" value="1"/>
</dbReference>
<keyword evidence="3 5" id="KW-0732">Signal</keyword>
<comment type="subcellular location">
    <subcellularLocation>
        <location evidence="1">Cell envelope</location>
    </subcellularLocation>
</comment>
<evidence type="ECO:0000256" key="5">
    <source>
        <dbReference type="SAM" id="SignalP"/>
    </source>
</evidence>
<dbReference type="GO" id="GO:0030313">
    <property type="term" value="C:cell envelope"/>
    <property type="evidence" value="ECO:0007669"/>
    <property type="project" value="UniProtKB-SubCell"/>
</dbReference>
<reference evidence="7" key="1">
    <citation type="submission" date="2020-10" db="EMBL/GenBank/DDBJ databases">
        <authorList>
            <person name="Gilroy R."/>
        </authorList>
    </citation>
    <scope>NUCLEOTIDE SEQUENCE</scope>
    <source>
        <strain evidence="7">ChiBcec16-1751</strain>
    </source>
</reference>
<dbReference type="SUPFAM" id="SSF53822">
    <property type="entry name" value="Periplasmic binding protein-like I"/>
    <property type="match status" value="1"/>
</dbReference>
<organism evidence="7 8">
    <name type="scientific">Candidatus Avoscillospira avistercoris</name>
    <dbReference type="NCBI Taxonomy" id="2840707"/>
    <lineage>
        <taxon>Bacteria</taxon>
        <taxon>Bacillati</taxon>
        <taxon>Bacillota</taxon>
        <taxon>Clostridia</taxon>
        <taxon>Eubacteriales</taxon>
        <taxon>Oscillospiraceae</taxon>
        <taxon>Oscillospiraceae incertae sedis</taxon>
        <taxon>Candidatus Avoscillospira</taxon>
    </lineage>
</organism>
<accession>A0A9D1FB96</accession>
<evidence type="ECO:0000256" key="4">
    <source>
        <dbReference type="SAM" id="MobiDB-lite"/>
    </source>
</evidence>
<evidence type="ECO:0000256" key="3">
    <source>
        <dbReference type="ARBA" id="ARBA00022729"/>
    </source>
</evidence>
<evidence type="ECO:0000259" key="6">
    <source>
        <dbReference type="Pfam" id="PF13407"/>
    </source>
</evidence>
<gene>
    <name evidence="7" type="ORF">IAA83_10120</name>
</gene>
<sequence>MKKLTALLLALVMTFGMVACGSKTNETTTTPSTGDTSNTDTTDTGDTGDTPTEDTGSGETLYIPVMAKGFQHAYWQAVKQGADQAAEELGVEIYFAGPASETNIDEQVNMVKTELAKNPKAMALAALSTDSVTEILAECAEKNIPVIGFDSGVPGDTTGAVKATAATDNEAAAAIAAEKFGENETVVAAMQNATSDAPIVIGCLSQDAVSASVTGRTTGFVNKMAEIAETYQPGKVSIEGHTTWEKKVENPAIIIRVEVSATTEATSLQTSASALLGMEGITAIFCSNEGAVTGFLAATSDGSDLGEGGKYEGLVVAGFDAGSAQKNAVRNGWFIGSVTQDPVQIGYQAVALAVAAANGEEVADVDTGAKWYDATNIDDPDMATLVYD</sequence>
<feature type="compositionally biased region" description="Low complexity" evidence="4">
    <location>
        <begin position="24"/>
        <end position="58"/>
    </location>
</feature>
<name>A0A9D1FB96_9FIRM</name>
<reference evidence="7" key="2">
    <citation type="journal article" date="2021" name="PeerJ">
        <title>Extensive microbial diversity within the chicken gut microbiome revealed by metagenomics and culture.</title>
        <authorList>
            <person name="Gilroy R."/>
            <person name="Ravi A."/>
            <person name="Getino M."/>
            <person name="Pursley I."/>
            <person name="Horton D.L."/>
            <person name="Alikhan N.F."/>
            <person name="Baker D."/>
            <person name="Gharbi K."/>
            <person name="Hall N."/>
            <person name="Watson M."/>
            <person name="Adriaenssens E.M."/>
            <person name="Foster-Nyarko E."/>
            <person name="Jarju S."/>
            <person name="Secka A."/>
            <person name="Antonio M."/>
            <person name="Oren A."/>
            <person name="Chaudhuri R.R."/>
            <person name="La Ragione R."/>
            <person name="Hildebrand F."/>
            <person name="Pallen M.J."/>
        </authorList>
    </citation>
    <scope>NUCLEOTIDE SEQUENCE</scope>
    <source>
        <strain evidence="7">ChiBcec16-1751</strain>
    </source>
</reference>
<feature type="signal peptide" evidence="5">
    <location>
        <begin position="1"/>
        <end position="19"/>
    </location>
</feature>
<dbReference type="PANTHER" id="PTHR46847:SF1">
    <property type="entry name" value="D-ALLOSE-BINDING PERIPLASMIC PROTEIN-RELATED"/>
    <property type="match status" value="1"/>
</dbReference>
<protein>
    <submittedName>
        <fullName evidence="7">Substrate-binding domain-containing protein</fullName>
    </submittedName>
</protein>
<comment type="caution">
    <text evidence="7">The sequence shown here is derived from an EMBL/GenBank/DDBJ whole genome shotgun (WGS) entry which is preliminary data.</text>
</comment>
<dbReference type="InterPro" id="IPR028082">
    <property type="entry name" value="Peripla_BP_I"/>
</dbReference>
<proteinExistence type="inferred from homology"/>
<dbReference type="Pfam" id="PF13407">
    <property type="entry name" value="Peripla_BP_4"/>
    <property type="match status" value="1"/>
</dbReference>
<feature type="region of interest" description="Disordered" evidence="4">
    <location>
        <begin position="22"/>
        <end position="58"/>
    </location>
</feature>
<comment type="similarity">
    <text evidence="2">Belongs to the bacterial solute-binding protein 2 family.</text>
</comment>
<evidence type="ECO:0000256" key="2">
    <source>
        <dbReference type="ARBA" id="ARBA00007639"/>
    </source>
</evidence>
<dbReference type="PANTHER" id="PTHR46847">
    <property type="entry name" value="D-ALLOSE-BINDING PERIPLASMIC PROTEIN-RELATED"/>
    <property type="match status" value="1"/>
</dbReference>
<dbReference type="Gene3D" id="3.40.50.2300">
    <property type="match status" value="2"/>
</dbReference>
<dbReference type="Proteomes" id="UP000886741">
    <property type="component" value="Unassembled WGS sequence"/>
</dbReference>
<feature type="domain" description="Periplasmic binding protein" evidence="6">
    <location>
        <begin position="64"/>
        <end position="361"/>
    </location>
</feature>